<dbReference type="PANTHER" id="PTHR46068:SF1">
    <property type="entry name" value="TRANSPOSASE IS30-LIKE HTH DOMAIN-CONTAINING PROTEIN"/>
    <property type="match status" value="1"/>
</dbReference>
<proteinExistence type="predicted"/>
<gene>
    <name evidence="2" type="ORF">ANN_24757</name>
</gene>
<evidence type="ECO:0000313" key="2">
    <source>
        <dbReference type="EMBL" id="KAJ4427141.1"/>
    </source>
</evidence>
<dbReference type="PANTHER" id="PTHR46068">
    <property type="entry name" value="PROTEIN CBG27172"/>
    <property type="match status" value="1"/>
</dbReference>
<organism evidence="2 3">
    <name type="scientific">Periplaneta americana</name>
    <name type="common">American cockroach</name>
    <name type="synonym">Blatta americana</name>
    <dbReference type="NCBI Taxonomy" id="6978"/>
    <lineage>
        <taxon>Eukaryota</taxon>
        <taxon>Metazoa</taxon>
        <taxon>Ecdysozoa</taxon>
        <taxon>Arthropoda</taxon>
        <taxon>Hexapoda</taxon>
        <taxon>Insecta</taxon>
        <taxon>Pterygota</taxon>
        <taxon>Neoptera</taxon>
        <taxon>Polyneoptera</taxon>
        <taxon>Dictyoptera</taxon>
        <taxon>Blattodea</taxon>
        <taxon>Blattoidea</taxon>
        <taxon>Blattidae</taxon>
        <taxon>Blattinae</taxon>
        <taxon>Periplaneta</taxon>
    </lineage>
</organism>
<sequence length="197" mass="22448">MEWGDYENRVAVIALHKVGKSASEIFQTLKRPKISQMFVHRTSQRFTETGSVKDRPREGRPRTVRTAAAQKAVAARIRRNPVRKQSVMARELNMSQRSMSRLLSEDLGLRAYRRSTGHYLDARLKKQRVLNADACCSVTSTMDTEEFSSPMRKFSPLKRVSTAKMIECMHLALGKPVKKLRKFRGAIIPPQLWFGGG</sequence>
<evidence type="ECO:0000313" key="3">
    <source>
        <dbReference type="Proteomes" id="UP001148838"/>
    </source>
</evidence>
<keyword evidence="3" id="KW-1185">Reference proteome</keyword>
<reference evidence="2 3" key="1">
    <citation type="journal article" date="2022" name="Allergy">
        <title>Genome assembly and annotation of Periplaneta americana reveal a comprehensive cockroach allergen profile.</title>
        <authorList>
            <person name="Wang L."/>
            <person name="Xiong Q."/>
            <person name="Saelim N."/>
            <person name="Wang L."/>
            <person name="Nong W."/>
            <person name="Wan A.T."/>
            <person name="Shi M."/>
            <person name="Liu X."/>
            <person name="Cao Q."/>
            <person name="Hui J.H.L."/>
            <person name="Sookrung N."/>
            <person name="Leung T.F."/>
            <person name="Tungtrongchitr A."/>
            <person name="Tsui S.K.W."/>
        </authorList>
    </citation>
    <scope>NUCLEOTIDE SEQUENCE [LARGE SCALE GENOMIC DNA]</scope>
    <source>
        <strain evidence="2">PWHHKU_190912</strain>
    </source>
</reference>
<dbReference type="InterPro" id="IPR009057">
    <property type="entry name" value="Homeodomain-like_sf"/>
</dbReference>
<evidence type="ECO:0008006" key="4">
    <source>
        <dbReference type="Google" id="ProtNLM"/>
    </source>
</evidence>
<comment type="caution">
    <text evidence="2">The sequence shown here is derived from an EMBL/GenBank/DDBJ whole genome shotgun (WGS) entry which is preliminary data.</text>
</comment>
<name>A0ABQ8RZM9_PERAM</name>
<dbReference type="SUPFAM" id="SSF46689">
    <property type="entry name" value="Homeodomain-like"/>
    <property type="match status" value="1"/>
</dbReference>
<comment type="subcellular location">
    <subcellularLocation>
        <location evidence="1">Nucleus</location>
    </subcellularLocation>
</comment>
<evidence type="ECO:0000256" key="1">
    <source>
        <dbReference type="ARBA" id="ARBA00004123"/>
    </source>
</evidence>
<dbReference type="Proteomes" id="UP001148838">
    <property type="component" value="Unassembled WGS sequence"/>
</dbReference>
<protein>
    <recommendedName>
        <fullName evidence="4">Transposase Tc1-like domain-containing protein</fullName>
    </recommendedName>
</protein>
<dbReference type="EMBL" id="JAJSOF020000038">
    <property type="protein sequence ID" value="KAJ4427141.1"/>
    <property type="molecule type" value="Genomic_DNA"/>
</dbReference>
<accession>A0ABQ8RZM9</accession>